<reference evidence="1" key="1">
    <citation type="submission" date="2014-05" db="EMBL/GenBank/DDBJ databases">
        <authorList>
            <person name="Chronopoulou M."/>
        </authorList>
    </citation>
    <scope>NUCLEOTIDE SEQUENCE</scope>
    <source>
        <tissue evidence="1">Whole organism</tissue>
    </source>
</reference>
<dbReference type="EMBL" id="HACA01028959">
    <property type="protein sequence ID" value="CDW46320.1"/>
    <property type="molecule type" value="Transcribed_RNA"/>
</dbReference>
<dbReference type="AlphaFoldDB" id="A0A0K2V7L7"/>
<proteinExistence type="predicted"/>
<name>A0A0K2V7L7_LEPSM</name>
<evidence type="ECO:0000313" key="1">
    <source>
        <dbReference type="EMBL" id="CDW46320.1"/>
    </source>
</evidence>
<sequence>KKCQVGIVARLVNTNIQPNVNMAGEKNKWKLSSWKNSQMSFQFFCSRREKGGRKEEKVSRWKMAKFVNTDIQPRKKRAGEKTKKNCLAGRNS</sequence>
<feature type="non-terminal residue" evidence="1">
    <location>
        <position position="1"/>
    </location>
</feature>
<organism evidence="1">
    <name type="scientific">Lepeophtheirus salmonis</name>
    <name type="common">Salmon louse</name>
    <name type="synonym">Caligus salmonis</name>
    <dbReference type="NCBI Taxonomy" id="72036"/>
    <lineage>
        <taxon>Eukaryota</taxon>
        <taxon>Metazoa</taxon>
        <taxon>Ecdysozoa</taxon>
        <taxon>Arthropoda</taxon>
        <taxon>Crustacea</taxon>
        <taxon>Multicrustacea</taxon>
        <taxon>Hexanauplia</taxon>
        <taxon>Copepoda</taxon>
        <taxon>Siphonostomatoida</taxon>
        <taxon>Caligidae</taxon>
        <taxon>Lepeophtheirus</taxon>
    </lineage>
</organism>
<protein>
    <submittedName>
        <fullName evidence="1">Uncharacterized protein</fullName>
    </submittedName>
</protein>
<accession>A0A0K2V7L7</accession>
<dbReference type="EMBL" id="HACA01028960">
    <property type="protein sequence ID" value="CDW46321.1"/>
    <property type="molecule type" value="Transcribed_RNA"/>
</dbReference>